<dbReference type="Proteomes" id="UP001234297">
    <property type="component" value="Chromosome 2"/>
</dbReference>
<evidence type="ECO:0000313" key="2">
    <source>
        <dbReference type="Proteomes" id="UP001234297"/>
    </source>
</evidence>
<proteinExistence type="predicted"/>
<gene>
    <name evidence="1" type="ORF">MRB53_004796</name>
</gene>
<dbReference type="EMBL" id="CM056810">
    <property type="protein sequence ID" value="KAJ8643048.1"/>
    <property type="molecule type" value="Genomic_DNA"/>
</dbReference>
<evidence type="ECO:0000313" key="1">
    <source>
        <dbReference type="EMBL" id="KAJ8643048.1"/>
    </source>
</evidence>
<comment type="caution">
    <text evidence="1">The sequence shown here is derived from an EMBL/GenBank/DDBJ whole genome shotgun (WGS) entry which is preliminary data.</text>
</comment>
<sequence>MGKHSTYACITDQGFRYWKSGDGAEDRLLLRFVFCKSPTETNRGRQWRSSSETAAAAPMIAVNRGPLPRRRSAITKIILFPGDQNQRLGFLQSKRKQASVLLHFPFRPDHSQGESIPCLSPSPATTNPRTPFSVSNFQSPLQLWNRVAH</sequence>
<name>A0ACC2MCA5_PERAE</name>
<protein>
    <submittedName>
        <fullName evidence="1">Uncharacterized protein</fullName>
    </submittedName>
</protein>
<keyword evidence="2" id="KW-1185">Reference proteome</keyword>
<organism evidence="1 2">
    <name type="scientific">Persea americana</name>
    <name type="common">Avocado</name>
    <dbReference type="NCBI Taxonomy" id="3435"/>
    <lineage>
        <taxon>Eukaryota</taxon>
        <taxon>Viridiplantae</taxon>
        <taxon>Streptophyta</taxon>
        <taxon>Embryophyta</taxon>
        <taxon>Tracheophyta</taxon>
        <taxon>Spermatophyta</taxon>
        <taxon>Magnoliopsida</taxon>
        <taxon>Magnoliidae</taxon>
        <taxon>Laurales</taxon>
        <taxon>Lauraceae</taxon>
        <taxon>Persea</taxon>
    </lineage>
</organism>
<reference evidence="1 2" key="1">
    <citation type="journal article" date="2022" name="Hortic Res">
        <title>A haplotype resolved chromosomal level avocado genome allows analysis of novel avocado genes.</title>
        <authorList>
            <person name="Nath O."/>
            <person name="Fletcher S.J."/>
            <person name="Hayward A."/>
            <person name="Shaw L.M."/>
            <person name="Masouleh A.K."/>
            <person name="Furtado A."/>
            <person name="Henry R.J."/>
            <person name="Mitter N."/>
        </authorList>
    </citation>
    <scope>NUCLEOTIDE SEQUENCE [LARGE SCALE GENOMIC DNA]</scope>
    <source>
        <strain evidence="2">cv. Hass</strain>
    </source>
</reference>
<accession>A0ACC2MCA5</accession>